<dbReference type="AlphaFoldDB" id="A0AAE4MBS7"/>
<evidence type="ECO:0000256" key="6">
    <source>
        <dbReference type="ARBA" id="ARBA00023054"/>
    </source>
</evidence>
<feature type="coiled-coil region" evidence="8">
    <location>
        <begin position="30"/>
        <end position="78"/>
    </location>
</feature>
<dbReference type="InterPro" id="IPR041569">
    <property type="entry name" value="AAA_lid_3"/>
</dbReference>
<sequence length="425" mass="47071">MSETPDIVSPLSSGQNAADNRISLSEEGELAALRKTNVALESRNYELREQVRQLRLQNAAAESQRDQHKREIKKLRDELDSYRSPPLVLGTIESVLDENHAVVRSTTGPQFLSRISEHLTSTKGLVPGAQCAMHLQSFTVVDILPPRYDMQVEAMEILDAPLVTYDDIGGLDEQKQLLRESIELPLKSPRLFEAVGIEPPKGVLMFGPPGTGKTLLAKAVAHHTKATFIHVVGSELVQKYIGEGARLVRELFQMARERAPAIVFIDEIDAIGASRTHDAYSAGDHEVNRTLMQLLAELDGFDNRGDVKIIGATNRHDILDKALLRPGRFDRIIEFPLPDAKGRKVILEIHTKKMNLRKTVSLEEIAGQTEGMNGSELMAVCVEAGMNAIRKRRTMINQEDFAKALASVKSGRTGIVMQQPDAMYS</sequence>
<evidence type="ECO:0000313" key="11">
    <source>
        <dbReference type="EMBL" id="MDV0441226.1"/>
    </source>
</evidence>
<keyword evidence="5 8" id="KW-0647">Proteasome</keyword>
<evidence type="ECO:0000256" key="1">
    <source>
        <dbReference type="ARBA" id="ARBA00006914"/>
    </source>
</evidence>
<dbReference type="InterPro" id="IPR012340">
    <property type="entry name" value="NA-bd_OB-fold"/>
</dbReference>
<protein>
    <recommendedName>
        <fullName evidence="8">Proteasome-activating nucleotidase</fullName>
        <shortName evidence="8">PAN</shortName>
    </recommendedName>
    <alternativeName>
        <fullName evidence="8">Proteasomal ATPase</fullName>
    </alternativeName>
    <alternativeName>
        <fullName evidence="8">Proteasome regulatory ATPase</fullName>
    </alternativeName>
    <alternativeName>
        <fullName evidence="8">Proteasome regulatory particle</fullName>
    </alternativeName>
</protein>
<comment type="subunit">
    <text evidence="8">Homohexamer. The hexameric complex has a two-ring architecture resembling a top hat that caps the 20S proteasome core at one or both ends. Upon ATP-binding, the C-terminus of PAN interacts with the alpha-rings of the proteasome core by binding to the intersubunit pockets.</text>
</comment>
<dbReference type="Pfam" id="PF16450">
    <property type="entry name" value="Prot_ATP_ID_OB_C"/>
    <property type="match status" value="1"/>
</dbReference>
<evidence type="ECO:0000256" key="7">
    <source>
        <dbReference type="ARBA" id="ARBA00023186"/>
    </source>
</evidence>
<feature type="binding site" evidence="8">
    <location>
        <position position="350"/>
    </location>
    <ligand>
        <name>ATP</name>
        <dbReference type="ChEBI" id="CHEBI:30616"/>
    </ligand>
</feature>
<dbReference type="GO" id="GO:0043335">
    <property type="term" value="P:protein unfolding"/>
    <property type="evidence" value="ECO:0007669"/>
    <property type="project" value="UniProtKB-UniRule"/>
</dbReference>
<dbReference type="NCBIfam" id="NF003069">
    <property type="entry name" value="PRK03992.1"/>
    <property type="match status" value="1"/>
</dbReference>
<comment type="domain">
    <text evidence="8">Consists of three main regions, an N-terminal coiled-coil domain that may assist in substrate recognition, an interdomain involved in PAN hexamerization, and a C-terminal ATPase domain of the AAA type.</text>
</comment>
<name>A0AAE4MBS7_9EURY</name>
<keyword evidence="6 8" id="KW-0175">Coiled coil</keyword>
<keyword evidence="11" id="KW-0645">Protease</keyword>
<comment type="caution">
    <text evidence="11">The sequence shown here is derived from an EMBL/GenBank/DDBJ whole genome shotgun (WGS) entry which is preliminary data.</text>
</comment>
<evidence type="ECO:0000256" key="5">
    <source>
        <dbReference type="ARBA" id="ARBA00022942"/>
    </source>
</evidence>
<dbReference type="InterPro" id="IPR003960">
    <property type="entry name" value="ATPase_AAA_CS"/>
</dbReference>
<dbReference type="GO" id="GO:0010498">
    <property type="term" value="P:proteasomal protein catabolic process"/>
    <property type="evidence" value="ECO:0007669"/>
    <property type="project" value="UniProtKB-UniRule"/>
</dbReference>
<dbReference type="InterPro" id="IPR050221">
    <property type="entry name" value="26S_Proteasome_ATPase"/>
</dbReference>
<dbReference type="SMART" id="SM00382">
    <property type="entry name" value="AAA"/>
    <property type="match status" value="1"/>
</dbReference>
<evidence type="ECO:0000256" key="4">
    <source>
        <dbReference type="ARBA" id="ARBA00022840"/>
    </source>
</evidence>
<dbReference type="Pfam" id="PF17862">
    <property type="entry name" value="AAA_lid_3"/>
    <property type="match status" value="1"/>
</dbReference>
<dbReference type="PANTHER" id="PTHR23073">
    <property type="entry name" value="26S PROTEASOME REGULATORY SUBUNIT"/>
    <property type="match status" value="1"/>
</dbReference>
<organism evidence="11 12">
    <name type="scientific">Methanorbis furvi</name>
    <dbReference type="NCBI Taxonomy" id="3028299"/>
    <lineage>
        <taxon>Archaea</taxon>
        <taxon>Methanobacteriati</taxon>
        <taxon>Methanobacteriota</taxon>
        <taxon>Stenosarchaea group</taxon>
        <taxon>Methanomicrobia</taxon>
        <taxon>Methanomicrobiales</taxon>
        <taxon>Methanocorpusculaceae</taxon>
        <taxon>Methanorbis</taxon>
    </lineage>
</organism>
<keyword evidence="2 8" id="KW-0963">Cytoplasm</keyword>
<evidence type="ECO:0000256" key="9">
    <source>
        <dbReference type="RuleBase" id="RU003651"/>
    </source>
</evidence>
<keyword evidence="11" id="KW-0378">Hydrolase</keyword>
<dbReference type="RefSeq" id="WP_338093619.1">
    <property type="nucleotide sequence ID" value="NZ_JAWDKA010000002.1"/>
</dbReference>
<dbReference type="GO" id="GO:0022623">
    <property type="term" value="C:proteasome-activating nucleotidase complex"/>
    <property type="evidence" value="ECO:0007669"/>
    <property type="project" value="UniProtKB-UniRule"/>
</dbReference>
<dbReference type="GO" id="GO:0005524">
    <property type="term" value="F:ATP binding"/>
    <property type="evidence" value="ECO:0007669"/>
    <property type="project" value="UniProtKB-UniRule"/>
</dbReference>
<dbReference type="HAMAP" id="MF_00553">
    <property type="entry name" value="PAN"/>
    <property type="match status" value="1"/>
</dbReference>
<evidence type="ECO:0000259" key="10">
    <source>
        <dbReference type="SMART" id="SM00382"/>
    </source>
</evidence>
<keyword evidence="12" id="KW-1185">Reference proteome</keyword>
<reference evidence="11" key="1">
    <citation type="submission" date="2023-06" db="EMBL/GenBank/DDBJ databases">
        <title>Genome sequence of Methancorpusculaceae sp. Ag1.</title>
        <authorList>
            <person name="Protasov E."/>
            <person name="Platt K."/>
            <person name="Poehlein A."/>
            <person name="Daniel R."/>
            <person name="Brune A."/>
        </authorList>
    </citation>
    <scope>NUCLEOTIDE SEQUENCE</scope>
    <source>
        <strain evidence="11">Ag1</strain>
    </source>
</reference>
<dbReference type="Proteomes" id="UP001273136">
    <property type="component" value="Unassembled WGS sequence"/>
</dbReference>
<evidence type="ECO:0000313" key="12">
    <source>
        <dbReference type="Proteomes" id="UP001273136"/>
    </source>
</evidence>
<dbReference type="Pfam" id="PF00004">
    <property type="entry name" value="AAA"/>
    <property type="match status" value="1"/>
</dbReference>
<keyword evidence="11" id="KW-0482">Metalloprotease</keyword>
<evidence type="ECO:0000256" key="8">
    <source>
        <dbReference type="HAMAP-Rule" id="MF_00553"/>
    </source>
</evidence>
<dbReference type="FunFam" id="3.40.50.300:FF:000030">
    <property type="entry name" value="26S protease regulatory subunit 8"/>
    <property type="match status" value="1"/>
</dbReference>
<comment type="function">
    <text evidence="8">ATPase which is responsible for recognizing, binding, unfolding and translocation of substrate proteins into the archaeal 20S proteasome core particle. Is essential for opening the gate of the 20S proteasome via an interaction with its C-terminus, thereby allowing substrate entry and access to the site of proteolysis. Thus, the C-termini of the proteasomal ATPase function like a 'key in a lock' to induce gate opening and therefore regulate proteolysis. Unfolding activity requires energy from ATP hydrolysis, whereas ATP binding alone promotes ATPase-20S proteasome association which triggers gate opening, and supports translocation of unfolded substrates.</text>
</comment>
<keyword evidence="7 8" id="KW-0143">Chaperone</keyword>
<keyword evidence="3 8" id="KW-0547">Nucleotide-binding</keyword>
<dbReference type="Gene3D" id="3.40.50.300">
    <property type="entry name" value="P-loop containing nucleotide triphosphate hydrolases"/>
    <property type="match status" value="1"/>
</dbReference>
<dbReference type="GO" id="GO:0005737">
    <property type="term" value="C:cytoplasm"/>
    <property type="evidence" value="ECO:0007669"/>
    <property type="project" value="UniProtKB-SubCell"/>
</dbReference>
<dbReference type="InterPro" id="IPR032501">
    <property type="entry name" value="Prot_ATP_ID_OB_2nd"/>
</dbReference>
<comment type="similarity">
    <text evidence="1 8 9">Belongs to the AAA ATPase family.</text>
</comment>
<evidence type="ECO:0000256" key="3">
    <source>
        <dbReference type="ARBA" id="ARBA00022741"/>
    </source>
</evidence>
<dbReference type="Gene3D" id="2.40.50.140">
    <property type="entry name" value="Nucleic acid-binding proteins"/>
    <property type="match status" value="1"/>
</dbReference>
<dbReference type="InterPro" id="IPR003593">
    <property type="entry name" value="AAA+_ATPase"/>
</dbReference>
<dbReference type="SUPFAM" id="SSF52540">
    <property type="entry name" value="P-loop containing nucleoside triphosphate hydrolases"/>
    <property type="match status" value="1"/>
</dbReference>
<proteinExistence type="inferred from homology"/>
<feature type="domain" description="AAA+ ATPase" evidence="10">
    <location>
        <begin position="199"/>
        <end position="339"/>
    </location>
</feature>
<dbReference type="NCBIfam" id="TIGR01242">
    <property type="entry name" value="proteasome-activating nucleotidase"/>
    <property type="match status" value="1"/>
</dbReference>
<keyword evidence="4 8" id="KW-0067">ATP-binding</keyword>
<gene>
    <name evidence="11" type="primary">ftsH_1</name>
    <name evidence="8" type="synonym">pan</name>
    <name evidence="11" type="ORF">McpAg1_04060</name>
</gene>
<dbReference type="InterPro" id="IPR027417">
    <property type="entry name" value="P-loop_NTPase"/>
</dbReference>
<dbReference type="PROSITE" id="PS00674">
    <property type="entry name" value="AAA"/>
    <property type="match status" value="1"/>
</dbReference>
<dbReference type="InterPro" id="IPR023501">
    <property type="entry name" value="Nucleotidase_PAN"/>
</dbReference>
<dbReference type="InterPro" id="IPR003959">
    <property type="entry name" value="ATPase_AAA_core"/>
</dbReference>
<accession>A0AAE4MBS7</accession>
<dbReference type="EMBL" id="JAWDKA010000002">
    <property type="protein sequence ID" value="MDV0441226.1"/>
    <property type="molecule type" value="Genomic_DNA"/>
</dbReference>
<dbReference type="Gene3D" id="1.10.8.60">
    <property type="match status" value="1"/>
</dbReference>
<evidence type="ECO:0000256" key="2">
    <source>
        <dbReference type="ARBA" id="ARBA00022490"/>
    </source>
</evidence>
<feature type="binding site" evidence="8">
    <location>
        <begin position="210"/>
        <end position="215"/>
    </location>
    <ligand>
        <name>ATP</name>
        <dbReference type="ChEBI" id="CHEBI:30616"/>
    </ligand>
</feature>
<comment type="subcellular location">
    <subcellularLocation>
        <location evidence="8">Cytoplasm</location>
    </subcellularLocation>
</comment>
<dbReference type="GO" id="GO:0016887">
    <property type="term" value="F:ATP hydrolysis activity"/>
    <property type="evidence" value="ECO:0007669"/>
    <property type="project" value="UniProtKB-UniRule"/>
</dbReference>
<dbReference type="GO" id="GO:0008237">
    <property type="term" value="F:metallopeptidase activity"/>
    <property type="evidence" value="ECO:0007669"/>
    <property type="project" value="UniProtKB-KW"/>
</dbReference>